<dbReference type="InterPro" id="IPR008949">
    <property type="entry name" value="Isoprenoid_synthase_dom_sf"/>
</dbReference>
<dbReference type="Proteomes" id="UP000284706">
    <property type="component" value="Unassembled WGS sequence"/>
</dbReference>
<dbReference type="PANTHER" id="PTHR12001:SF44">
    <property type="entry name" value="GERANYLGERANYL PYROPHOSPHATE SYNTHASE"/>
    <property type="match status" value="1"/>
</dbReference>
<evidence type="ECO:0000256" key="11">
    <source>
        <dbReference type="RuleBase" id="RU004466"/>
    </source>
</evidence>
<keyword evidence="3" id="KW-0479">Metal-binding</keyword>
<dbReference type="SUPFAM" id="SSF48576">
    <property type="entry name" value="Terpenoid synthases"/>
    <property type="match status" value="1"/>
</dbReference>
<dbReference type="EMBL" id="NHYE01000115">
    <property type="protein sequence ID" value="PPR07482.1"/>
    <property type="molecule type" value="Genomic_DNA"/>
</dbReference>
<reference evidence="12 13" key="1">
    <citation type="journal article" date="2018" name="Evol. Lett.">
        <title>Horizontal gene cluster transfer increased hallucinogenic mushroom diversity.</title>
        <authorList>
            <person name="Reynolds H.T."/>
            <person name="Vijayakumar V."/>
            <person name="Gluck-Thaler E."/>
            <person name="Korotkin H.B."/>
            <person name="Matheny P.B."/>
            <person name="Slot J.C."/>
        </authorList>
    </citation>
    <scope>NUCLEOTIDE SEQUENCE [LARGE SCALE GENOMIC DNA]</scope>
    <source>
        <strain evidence="12 13">SRW20</strain>
    </source>
</reference>
<dbReference type="PANTHER" id="PTHR12001">
    <property type="entry name" value="GERANYLGERANYL PYROPHOSPHATE SYNTHASE"/>
    <property type="match status" value="1"/>
</dbReference>
<protein>
    <recommendedName>
        <fullName evidence="9">(2E,6E)-farnesyl diphosphate synthase</fullName>
    </recommendedName>
    <alternativeName>
        <fullName evidence="8">Dimethylallyltranstransferase</fullName>
    </alternativeName>
    <alternativeName>
        <fullName evidence="7">Farnesyl diphosphate synthase</fullName>
    </alternativeName>
    <alternativeName>
        <fullName evidence="5">Farnesyltranstransferase</fullName>
    </alternativeName>
    <alternativeName>
        <fullName evidence="10">Geranylgeranyl diphosphate synthase</fullName>
    </alternativeName>
    <alternativeName>
        <fullName evidence="6">Geranyltranstransferase</fullName>
    </alternativeName>
</protein>
<dbReference type="GO" id="GO:0008299">
    <property type="term" value="P:isoprenoid biosynthetic process"/>
    <property type="evidence" value="ECO:0007669"/>
    <property type="project" value="InterPro"/>
</dbReference>
<dbReference type="PROSITE" id="PS00444">
    <property type="entry name" value="POLYPRENYL_SYNTHASE_2"/>
    <property type="match status" value="1"/>
</dbReference>
<gene>
    <name evidence="12" type="ORF">CVT26_013452</name>
</gene>
<dbReference type="InterPro" id="IPR033749">
    <property type="entry name" value="Polyprenyl_synt_CS"/>
</dbReference>
<keyword evidence="11" id="KW-0808">Transferase</keyword>
<keyword evidence="13" id="KW-1185">Reference proteome</keyword>
<evidence type="ECO:0000256" key="3">
    <source>
        <dbReference type="ARBA" id="ARBA00022723"/>
    </source>
</evidence>
<dbReference type="GO" id="GO:0004659">
    <property type="term" value="F:prenyltransferase activity"/>
    <property type="evidence" value="ECO:0007669"/>
    <property type="project" value="InterPro"/>
</dbReference>
<dbReference type="AlphaFoldDB" id="A0A409YWW0"/>
<dbReference type="GO" id="GO:0046872">
    <property type="term" value="F:metal ion binding"/>
    <property type="evidence" value="ECO:0007669"/>
    <property type="project" value="UniProtKB-KW"/>
</dbReference>
<evidence type="ECO:0000256" key="2">
    <source>
        <dbReference type="ARBA" id="ARBA00006706"/>
    </source>
</evidence>
<proteinExistence type="inferred from homology"/>
<comment type="caution">
    <text evidence="12">The sequence shown here is derived from an EMBL/GenBank/DDBJ whole genome shotgun (WGS) entry which is preliminary data.</text>
</comment>
<evidence type="ECO:0000256" key="6">
    <source>
        <dbReference type="ARBA" id="ARBA00032380"/>
    </source>
</evidence>
<evidence type="ECO:0000313" key="13">
    <source>
        <dbReference type="Proteomes" id="UP000284706"/>
    </source>
</evidence>
<dbReference type="OrthoDB" id="6921389at2759"/>
<sequence length="328" mass="37057">MSPPLAAHNGSSVFLIPDENVWSEKDESHVTEPYQYLTSMPGKDMRGLFITAFNDWLQVPMEPLSKISSIVAMLHNASLLVDDIEDNSQLRRGKPVAHKIFGVAQAINCGNYVYFQAVQQATELKPFQRQGQDVVDIVIAELLNLHRGQGLDIFWRDSLECPTEEQYIDMVNKKTGGLFRLAVRLMMACATAGTDIDFVPLVNLFGVFFQVRDDLMNLADTEYEKNKGFAEDLTEGKFSFPIIHGVYAQPDSKMLTSMYNGYYNVLQKRPSTPTMKMYAIDHLRHKTLSFQYTEQVLKDLEARIRHDIGLLGGNQGLLKIVAVLSLNK</sequence>
<dbReference type="InterPro" id="IPR000092">
    <property type="entry name" value="Polyprenyl_synt"/>
</dbReference>
<evidence type="ECO:0000256" key="9">
    <source>
        <dbReference type="ARBA" id="ARBA00032873"/>
    </source>
</evidence>
<evidence type="ECO:0000256" key="7">
    <source>
        <dbReference type="ARBA" id="ARBA00032424"/>
    </source>
</evidence>
<evidence type="ECO:0000256" key="4">
    <source>
        <dbReference type="ARBA" id="ARBA00022842"/>
    </source>
</evidence>
<accession>A0A409YWW0</accession>
<dbReference type="CDD" id="cd00685">
    <property type="entry name" value="Trans_IPPS_HT"/>
    <property type="match status" value="1"/>
</dbReference>
<dbReference type="PROSITE" id="PS00723">
    <property type="entry name" value="POLYPRENYL_SYNTHASE_1"/>
    <property type="match status" value="1"/>
</dbReference>
<evidence type="ECO:0000256" key="8">
    <source>
        <dbReference type="ARBA" id="ARBA00032448"/>
    </source>
</evidence>
<dbReference type="SFLD" id="SFLDS00005">
    <property type="entry name" value="Isoprenoid_Synthase_Type_I"/>
    <property type="match status" value="1"/>
</dbReference>
<dbReference type="SFLD" id="SFLDG01017">
    <property type="entry name" value="Polyprenyl_Transferase_Like"/>
    <property type="match status" value="1"/>
</dbReference>
<evidence type="ECO:0000256" key="1">
    <source>
        <dbReference type="ARBA" id="ARBA00001946"/>
    </source>
</evidence>
<dbReference type="STRING" id="231916.A0A409YWW0"/>
<comment type="cofactor">
    <cofactor evidence="1">
        <name>Mg(2+)</name>
        <dbReference type="ChEBI" id="CHEBI:18420"/>
    </cofactor>
</comment>
<name>A0A409YWW0_9AGAR</name>
<comment type="similarity">
    <text evidence="2 11">Belongs to the FPP/GGPP synthase family.</text>
</comment>
<evidence type="ECO:0000313" key="12">
    <source>
        <dbReference type="EMBL" id="PPR07482.1"/>
    </source>
</evidence>
<evidence type="ECO:0000256" key="10">
    <source>
        <dbReference type="ARBA" id="ARBA00033096"/>
    </source>
</evidence>
<dbReference type="Pfam" id="PF00348">
    <property type="entry name" value="polyprenyl_synt"/>
    <property type="match status" value="1"/>
</dbReference>
<dbReference type="InParanoid" id="A0A409YWW0"/>
<keyword evidence="4" id="KW-0460">Magnesium</keyword>
<organism evidence="12 13">
    <name type="scientific">Gymnopilus dilepis</name>
    <dbReference type="NCBI Taxonomy" id="231916"/>
    <lineage>
        <taxon>Eukaryota</taxon>
        <taxon>Fungi</taxon>
        <taxon>Dikarya</taxon>
        <taxon>Basidiomycota</taxon>
        <taxon>Agaricomycotina</taxon>
        <taxon>Agaricomycetes</taxon>
        <taxon>Agaricomycetidae</taxon>
        <taxon>Agaricales</taxon>
        <taxon>Agaricineae</taxon>
        <taxon>Hymenogastraceae</taxon>
        <taxon>Gymnopilus</taxon>
    </lineage>
</organism>
<dbReference type="Gene3D" id="1.10.600.10">
    <property type="entry name" value="Farnesyl Diphosphate Synthase"/>
    <property type="match status" value="1"/>
</dbReference>
<evidence type="ECO:0000256" key="5">
    <source>
        <dbReference type="ARBA" id="ARBA00032052"/>
    </source>
</evidence>